<dbReference type="EMBL" id="JAGKQQ010000001">
    <property type="protein sequence ID" value="MBP3954996.1"/>
    <property type="molecule type" value="Genomic_DNA"/>
</dbReference>
<dbReference type="Proteomes" id="UP000676565">
    <property type="component" value="Unassembled WGS sequence"/>
</dbReference>
<reference evidence="1 2" key="1">
    <citation type="submission" date="2021-04" db="EMBL/GenBank/DDBJ databases">
        <authorList>
            <person name="Ivanova A."/>
        </authorList>
    </citation>
    <scope>NUCLEOTIDE SEQUENCE [LARGE SCALE GENOMIC DNA]</scope>
    <source>
        <strain evidence="1 2">G18</strain>
    </source>
</reference>
<gene>
    <name evidence="1" type="ORF">J8F10_06835</name>
</gene>
<evidence type="ECO:0000313" key="1">
    <source>
        <dbReference type="EMBL" id="MBP3954996.1"/>
    </source>
</evidence>
<dbReference type="RefSeq" id="WP_210653101.1">
    <property type="nucleotide sequence ID" value="NZ_JAGKQQ010000001.1"/>
</dbReference>
<organism evidence="1 2">
    <name type="scientific">Gemmata palustris</name>
    <dbReference type="NCBI Taxonomy" id="2822762"/>
    <lineage>
        <taxon>Bacteria</taxon>
        <taxon>Pseudomonadati</taxon>
        <taxon>Planctomycetota</taxon>
        <taxon>Planctomycetia</taxon>
        <taxon>Gemmatales</taxon>
        <taxon>Gemmataceae</taxon>
        <taxon>Gemmata</taxon>
    </lineage>
</organism>
<evidence type="ECO:0000313" key="2">
    <source>
        <dbReference type="Proteomes" id="UP000676565"/>
    </source>
</evidence>
<sequence>MAAMEAGFGASFNYDPPDGHEIETLMQELIPLSPRDSAEGYVLNRDDVRRFFLPMCIPNVGVFLTLPSNQVSIRVEFFDQSVCTLLVGDKVQAALKGVLEVHSDQKYELKVCPPMSISCTSRRHARVGRLVGTTNPNHVSFVAAAFQQPSTGRTRKVEYGVAIGENPATQEHTIGLQLIHAGDEPIDQLVVAFVAQGCSDLPFVAGQQGPFPPGGTRTFTLPFRTVPELQRLVGTLAPDHFAIVIRSENEELLRLAGTQVQSIVAYLEKVTRGEVKET</sequence>
<comment type="caution">
    <text evidence="1">The sequence shown here is derived from an EMBL/GenBank/DDBJ whole genome shotgun (WGS) entry which is preliminary data.</text>
</comment>
<protein>
    <submittedName>
        <fullName evidence="1">Uncharacterized protein</fullName>
    </submittedName>
</protein>
<keyword evidence="2" id="KW-1185">Reference proteome</keyword>
<accession>A0ABS5BMR7</accession>
<proteinExistence type="predicted"/>
<name>A0ABS5BMR7_9BACT</name>